<reference evidence="1" key="1">
    <citation type="journal article" date="2017" name="Science">
        <title>Giant viruses with an expanded complement of translation system components.</title>
        <authorList>
            <person name="Schulz F."/>
            <person name="Yutin N."/>
            <person name="Ivanova N.N."/>
            <person name="Ortega D.R."/>
            <person name="Lee T.K."/>
            <person name="Vierheilig J."/>
            <person name="Daims H."/>
            <person name="Horn M."/>
            <person name="Wagner M."/>
            <person name="Jensen G.J."/>
            <person name="Kyrpides N.C."/>
            <person name="Koonin E.V."/>
            <person name="Woyke T."/>
        </authorList>
    </citation>
    <scope>NUCLEOTIDE SEQUENCE</scope>
    <source>
        <strain evidence="1">CTV1</strain>
    </source>
</reference>
<evidence type="ECO:0000313" key="1">
    <source>
        <dbReference type="EMBL" id="ARF08692.1"/>
    </source>
</evidence>
<gene>
    <name evidence="1" type="ORF">Catovirus_1_742</name>
</gene>
<accession>A0A1V0SAF4</accession>
<dbReference type="EMBL" id="KY684083">
    <property type="protein sequence ID" value="ARF08692.1"/>
    <property type="molecule type" value="Genomic_DNA"/>
</dbReference>
<protein>
    <submittedName>
        <fullName evidence="1">Uncharacterized protein</fullName>
    </submittedName>
</protein>
<name>A0A1V0SAF4_9VIRU</name>
<proteinExistence type="predicted"/>
<organism evidence="1">
    <name type="scientific">Catovirus CTV1</name>
    <dbReference type="NCBI Taxonomy" id="1977631"/>
    <lineage>
        <taxon>Viruses</taxon>
        <taxon>Varidnaviria</taxon>
        <taxon>Bamfordvirae</taxon>
        <taxon>Nucleocytoviricota</taxon>
        <taxon>Megaviricetes</taxon>
        <taxon>Imitervirales</taxon>
        <taxon>Mimiviridae</taxon>
        <taxon>Klosneuvirinae</taxon>
        <taxon>Catovirus</taxon>
    </lineage>
</organism>
<sequence length="288" mass="32620">MTTLTPKKLAIYYGYPSLVNGSAGDVNSAVNVFKDYDMIIFGSGLEEISHADHNKTCNIISNILTTNVFGYIDSTISIHNFKNRVDKWLKMGVKGIFADKFGYDFSVSRSKQNQILDYIHSKSIIAFVNAWNPDDVFSSSVNVTYNPNGSPSVINSDDWYLAQSYQIINGVHQNVNDWKSKSDKMKNYKQVFGTKMACCTTYDISQFDQKKMDYAYFSTILYGFDAFCFGENNFSATNSLLPYRTRKQFYGSTFITDINSNSGIYKRNVNVGLFLNTNSHVIDTIILN</sequence>